<feature type="transmembrane region" description="Helical" evidence="1">
    <location>
        <begin position="35"/>
        <end position="53"/>
    </location>
</feature>
<reference evidence="3 4" key="2">
    <citation type="submission" date="2018-07" db="EMBL/GenBank/DDBJ databases">
        <title>Annotation of Aphanomyces astaci genome assembly.</title>
        <authorList>
            <person name="Studholme D.J."/>
        </authorList>
    </citation>
    <scope>NUCLEOTIDE SEQUENCE [LARGE SCALE GENOMIC DNA]</scope>
    <source>
        <strain evidence="3">Pc</strain>
    </source>
</reference>
<evidence type="ECO:0008006" key="5">
    <source>
        <dbReference type="Google" id="ProtNLM"/>
    </source>
</evidence>
<dbReference type="GeneID" id="20809934"/>
<keyword evidence="4" id="KW-1185">Reference proteome</keyword>
<accession>W4GGH2</accession>
<dbReference type="PANTHER" id="PTHR28026:SF9">
    <property type="entry name" value="2-HYDROXY-PALMITIC ACID DIOXYGENASE MPO1"/>
    <property type="match status" value="1"/>
</dbReference>
<name>W4GGH2_APHAT</name>
<feature type="transmembrane region" description="Helical" evidence="1">
    <location>
        <begin position="155"/>
        <end position="174"/>
    </location>
</feature>
<keyword evidence="1" id="KW-0472">Membrane</keyword>
<reference evidence="2" key="1">
    <citation type="submission" date="2013-12" db="EMBL/GenBank/DDBJ databases">
        <title>The Genome Sequence of Aphanomyces astaci APO3.</title>
        <authorList>
            <consortium name="The Broad Institute Genomics Platform"/>
            <person name="Russ C."/>
            <person name="Tyler B."/>
            <person name="van West P."/>
            <person name="Dieguez-Uribeondo J."/>
            <person name="Young S.K."/>
            <person name="Zeng Q."/>
            <person name="Gargeya S."/>
            <person name="Fitzgerald M."/>
            <person name="Abouelleil A."/>
            <person name="Alvarado L."/>
            <person name="Chapman S.B."/>
            <person name="Gainer-Dewar J."/>
            <person name="Goldberg J."/>
            <person name="Griggs A."/>
            <person name="Gujja S."/>
            <person name="Hansen M."/>
            <person name="Howarth C."/>
            <person name="Imamovic A."/>
            <person name="Ireland A."/>
            <person name="Larimer J."/>
            <person name="McCowan C."/>
            <person name="Murphy C."/>
            <person name="Pearson M."/>
            <person name="Poon T.W."/>
            <person name="Priest M."/>
            <person name="Roberts A."/>
            <person name="Saif S."/>
            <person name="Shea T."/>
            <person name="Sykes S."/>
            <person name="Wortman J."/>
            <person name="Nusbaum C."/>
            <person name="Birren B."/>
        </authorList>
    </citation>
    <scope>NUCLEOTIDE SEQUENCE [LARGE SCALE GENOMIC DNA]</scope>
    <source>
        <strain evidence="2">APO3</strain>
    </source>
</reference>
<dbReference type="Pfam" id="PF06127">
    <property type="entry name" value="Mpo1-like"/>
    <property type="match status" value="1"/>
</dbReference>
<gene>
    <name evidence="3" type="ORF">B5M09_003438</name>
    <name evidence="2" type="ORF">H257_07938</name>
</gene>
<dbReference type="Proteomes" id="UP000284702">
    <property type="component" value="Unassembled WGS sequence"/>
</dbReference>
<feature type="transmembrane region" description="Helical" evidence="1">
    <location>
        <begin position="65"/>
        <end position="86"/>
    </location>
</feature>
<dbReference type="PANTHER" id="PTHR28026">
    <property type="entry name" value="DUF962 DOMAIN PROTEIN (AFU_ORTHOLOGUE AFUA_8G05310)"/>
    <property type="match status" value="1"/>
</dbReference>
<evidence type="ECO:0000313" key="3">
    <source>
        <dbReference type="EMBL" id="RQM23033.1"/>
    </source>
</evidence>
<dbReference type="GO" id="GO:0046521">
    <property type="term" value="P:sphingoid catabolic process"/>
    <property type="evidence" value="ECO:0007669"/>
    <property type="project" value="TreeGrafter"/>
</dbReference>
<evidence type="ECO:0000256" key="1">
    <source>
        <dbReference type="SAM" id="Phobius"/>
    </source>
</evidence>
<dbReference type="EMBL" id="KI913130">
    <property type="protein sequence ID" value="ETV78376.1"/>
    <property type="molecule type" value="Genomic_DNA"/>
</dbReference>
<dbReference type="GO" id="GO:0005783">
    <property type="term" value="C:endoplasmic reticulum"/>
    <property type="evidence" value="ECO:0007669"/>
    <property type="project" value="TreeGrafter"/>
</dbReference>
<dbReference type="AlphaFoldDB" id="W4GGH2"/>
<keyword evidence="1" id="KW-0812">Transmembrane</keyword>
<feature type="transmembrane region" description="Helical" evidence="1">
    <location>
        <begin position="92"/>
        <end position="111"/>
    </location>
</feature>
<sequence>MSVLGYVIMGFKHKFDLEKQVTFYMSYHSDPTNKTLHLLCIWPILLSAIFLLCTTAPFVDVAQALHPYVVANAALVGVLIYVLWYIVLDPYAGTLAAALIVSMYVWSNVVIADAVAATGESPWRLALGIHVTAWIIQFIGHGVFEKRAPALLDAWDQAIITAPLFVLLEVLWVFGYRREMQARIEAQVAVNVATFKRERAQRLKASKTA</sequence>
<evidence type="ECO:0000313" key="2">
    <source>
        <dbReference type="EMBL" id="ETV78376.1"/>
    </source>
</evidence>
<dbReference type="OrthoDB" id="2124888at2759"/>
<evidence type="ECO:0000313" key="4">
    <source>
        <dbReference type="Proteomes" id="UP000284702"/>
    </source>
</evidence>
<dbReference type="VEuPathDB" id="FungiDB:H257_07938"/>
<dbReference type="RefSeq" id="XP_009831957.1">
    <property type="nucleotide sequence ID" value="XM_009833655.1"/>
</dbReference>
<feature type="transmembrane region" description="Helical" evidence="1">
    <location>
        <begin position="123"/>
        <end position="143"/>
    </location>
</feature>
<dbReference type="GO" id="GO:0016020">
    <property type="term" value="C:membrane"/>
    <property type="evidence" value="ECO:0007669"/>
    <property type="project" value="GOC"/>
</dbReference>
<keyword evidence="1" id="KW-1133">Transmembrane helix</keyword>
<proteinExistence type="predicted"/>
<organism evidence="2">
    <name type="scientific">Aphanomyces astaci</name>
    <name type="common">Crayfish plague agent</name>
    <dbReference type="NCBI Taxonomy" id="112090"/>
    <lineage>
        <taxon>Eukaryota</taxon>
        <taxon>Sar</taxon>
        <taxon>Stramenopiles</taxon>
        <taxon>Oomycota</taxon>
        <taxon>Saprolegniomycetes</taxon>
        <taxon>Saprolegniales</taxon>
        <taxon>Verrucalvaceae</taxon>
        <taxon>Aphanomyces</taxon>
    </lineage>
</organism>
<dbReference type="InterPro" id="IPR009305">
    <property type="entry name" value="Mpo1-like"/>
</dbReference>
<protein>
    <recommendedName>
        <fullName evidence="5">DUF962 domain-containing protein</fullName>
    </recommendedName>
</protein>
<dbReference type="EMBL" id="MZMZ02003048">
    <property type="protein sequence ID" value="RQM23033.1"/>
    <property type="molecule type" value="Genomic_DNA"/>
</dbReference>